<reference evidence="4" key="3">
    <citation type="submission" date="2008-12" db="EMBL/GenBank/DDBJ databases">
        <title>Annotation of Streptomyces roseosporus strain NRRL 15998.</title>
        <authorList>
            <consortium name="The Broad Institute Genome Sequencing Platform"/>
            <consortium name="Broad Institute Microbial Sequencing Center"/>
            <person name="Fischbach M."/>
            <person name="Ward D."/>
            <person name="Young S."/>
            <person name="Kodira C.D."/>
            <person name="Zeng Q."/>
            <person name="Koehrsen M."/>
            <person name="Godfrey P."/>
            <person name="Alvarado L."/>
            <person name="Berlin A.M."/>
            <person name="Borenstein D."/>
            <person name="Chen Z."/>
            <person name="Engels R."/>
            <person name="Freedman E."/>
            <person name="Gellesch M."/>
            <person name="Goldberg J."/>
            <person name="Griggs A."/>
            <person name="Gujja S."/>
            <person name="Heiman D.I."/>
            <person name="Hepburn T.A."/>
            <person name="Howarth C."/>
            <person name="Jen D."/>
            <person name="Larson L."/>
            <person name="Lewis B."/>
            <person name="Mehta T."/>
            <person name="Park D."/>
            <person name="Pearson M."/>
            <person name="Roberts A."/>
            <person name="Saif S."/>
            <person name="Shea T.D."/>
            <person name="Shenoy N."/>
            <person name="Sisk P."/>
            <person name="Stolte C."/>
            <person name="Sykes S.N."/>
            <person name="Walk T."/>
            <person name="White J."/>
            <person name="Yandava C."/>
            <person name="Straight P."/>
            <person name="Clardy J."/>
            <person name="Hung D."/>
            <person name="Kolter R."/>
            <person name="Mekalanos J."/>
            <person name="Walker S."/>
            <person name="Walsh C.T."/>
            <person name="Wieland B.L.C."/>
            <person name="Ilzarbe M."/>
            <person name="Galagan J."/>
            <person name="Nusbaum C."/>
            <person name="Birren B."/>
        </authorList>
    </citation>
    <scope>NUCLEOTIDE SEQUENCE [LARGE SCALE GENOMIC DNA]</scope>
    <source>
        <strain evidence="3 4">NRRL 15998</strain>
    </source>
</reference>
<reference evidence="2" key="1">
    <citation type="submission" date="2008-10" db="EMBL/GenBank/DDBJ databases">
        <title>Annotation of Streptomyces roseosporus strain NRRL 15998.</title>
        <authorList>
            <consortium name="The Broad Institute Genome Sequencing Platform"/>
            <consortium name="Broad Institute Microbial Sequencing Center"/>
            <person name="Fischbach M."/>
            <person name="Ward D."/>
            <person name="Young S."/>
            <person name="Kodira C.D."/>
            <person name="Zeng Q."/>
            <person name="Koehrsen M."/>
            <person name="Godfrey P."/>
            <person name="Alvarado L."/>
            <person name="Berlin A.M."/>
            <person name="Borenstein D."/>
            <person name="Chen Z."/>
            <person name="Engels R."/>
            <person name="Freedman E."/>
            <person name="Gellesch M."/>
            <person name="Goldberg J."/>
            <person name="Griggs A."/>
            <person name="Gujja S."/>
            <person name="Heiman D.I."/>
            <person name="Hepburn T.A."/>
            <person name="Howarth C."/>
            <person name="Jen D."/>
            <person name="Larson L."/>
            <person name="Lewis B."/>
            <person name="Mehta T."/>
            <person name="Park D."/>
            <person name="Pearson M."/>
            <person name="Roberts A."/>
            <person name="Saif S."/>
            <person name="Shea T.D."/>
            <person name="Shenoy N."/>
            <person name="Sisk P."/>
            <person name="Stolte C."/>
            <person name="Sykes S.N."/>
            <person name="Walk T."/>
            <person name="White J."/>
            <person name="Yandava C."/>
            <person name="Straight P."/>
            <person name="Clardy J."/>
            <person name="Hung D."/>
            <person name="Kolter R."/>
            <person name="Mekalanos J."/>
            <person name="Walker S."/>
            <person name="Walsh C.T."/>
            <person name="Wieland B.L.C."/>
            <person name="Ilzarbe M."/>
            <person name="Galagan J."/>
            <person name="Nusbaum C."/>
            <person name="Birren B."/>
        </authorList>
    </citation>
    <scope>NUCLEOTIDE SEQUENCE [LARGE SCALE GENOMIC DNA]</scope>
    <source>
        <strain evidence="2">NRRL 15998</strain>
    </source>
</reference>
<evidence type="ECO:0000313" key="4">
    <source>
        <dbReference type="Proteomes" id="UP000003986"/>
    </source>
</evidence>
<dbReference type="EMBL" id="DS999644">
    <property type="protein sequence ID" value="EFE74587.2"/>
    <property type="molecule type" value="Genomic_DNA"/>
</dbReference>
<dbReference type="Proteomes" id="UP000003986">
    <property type="component" value="Unassembled WGS sequence"/>
</dbReference>
<evidence type="ECO:0000313" key="2">
    <source>
        <dbReference type="EMBL" id="EFE74523.2"/>
    </source>
</evidence>
<sequence>MQNALGAQLPHRNEAAPRGDARPDIGTVVAMTSTASPGTLTIPTPTPGLIARLNARTALDQTEAGRTFASLLLTYPAPQFEDVDPAGVELMMRGVASTLGAIPAVLPSVVPGRAPSFSVDRVSITPSGIPLVHFDGTPWSMRIAESPGWSRVMSGLGRVLLVVGLDELSPVASAAEVDEYIECAGEADRLYATVSSVADAAGRRTALRRP</sequence>
<protein>
    <submittedName>
        <fullName evidence="2">Predicted protein</fullName>
    </submittedName>
</protein>
<dbReference type="EMBL" id="DS999644">
    <property type="protein sequence ID" value="EFE74523.2"/>
    <property type="molecule type" value="Genomic_DNA"/>
</dbReference>
<accession>D6ACA0</accession>
<evidence type="ECO:0000313" key="3">
    <source>
        <dbReference type="EMBL" id="EFE74587.2"/>
    </source>
</evidence>
<organism evidence="2 4">
    <name type="scientific">Streptomyces filamentosus NRRL 15998</name>
    <dbReference type="NCBI Taxonomy" id="457431"/>
    <lineage>
        <taxon>Bacteria</taxon>
        <taxon>Bacillati</taxon>
        <taxon>Actinomycetota</taxon>
        <taxon>Actinomycetes</taxon>
        <taxon>Kitasatosporales</taxon>
        <taxon>Streptomycetaceae</taxon>
        <taxon>Streptomyces</taxon>
    </lineage>
</organism>
<evidence type="ECO:0000256" key="1">
    <source>
        <dbReference type="SAM" id="MobiDB-lite"/>
    </source>
</evidence>
<name>D6ACA0_STRFL</name>
<feature type="region of interest" description="Disordered" evidence="1">
    <location>
        <begin position="1"/>
        <end position="23"/>
    </location>
</feature>
<gene>
    <name evidence="2" type="ORF">SSGG_01889</name>
    <name evidence="3" type="ORF">SSGG_01953</name>
</gene>
<proteinExistence type="predicted"/>
<dbReference type="AlphaFoldDB" id="D6ACA0"/>
<feature type="compositionally biased region" description="Basic and acidic residues" evidence="1">
    <location>
        <begin position="11"/>
        <end position="23"/>
    </location>
</feature>
<reference evidence="4" key="2">
    <citation type="submission" date="2008-10" db="EMBL/GenBank/DDBJ databases">
        <authorList>
            <person name="Molnar K."/>
        </authorList>
    </citation>
    <scope>NUCLEOTIDE SEQUENCE [LARGE SCALE GENOMIC DNA]</scope>
    <source>
        <strain evidence="4">NRRL 15998</strain>
    </source>
</reference>